<dbReference type="KEGG" id="melm:C7H73_14220"/>
<name>A0A2P1NNS4_9BURK</name>
<dbReference type="PROSITE" id="PS51257">
    <property type="entry name" value="PROKAR_LIPOPROTEIN"/>
    <property type="match status" value="1"/>
</dbReference>
<dbReference type="InterPro" id="IPR013783">
    <property type="entry name" value="Ig-like_fold"/>
</dbReference>
<dbReference type="SUPFAM" id="SSF49313">
    <property type="entry name" value="Cadherin-like"/>
    <property type="match status" value="1"/>
</dbReference>
<dbReference type="EMBL" id="CP027792">
    <property type="protein sequence ID" value="AVP58708.1"/>
    <property type="molecule type" value="Genomic_DNA"/>
</dbReference>
<gene>
    <name evidence="2" type="ORF">C7H73_14220</name>
</gene>
<sequence length="503" mass="50374">MKIAKISIFSAVVAAALTACGGGGGSGGESSAPYEITLRADKTLLPVNTANVGPGQGVYAPYSTTLYVNSTTGGHAIPGGEDIFGCNVEGGLDTGSLYYLDGDDSHVVDVDDGNGGKVKVPKAYRSITLGANSGGNSFHFHAGDQAGNAKITCSVQDPRDKKTYSTSVNITVGAASGKAASVRTYGQSNRLGTQGNTSNLASSTVVDVQVLDDADQPLPNTTVQNVQVSLRSTTSAAPGARLMAGGKDGSTLWISTVGGIGKFTVSSGRSEGPLVVDVLADRSDNDVTNGIKDPIIGTFVIPVISRIAPVLEPLAITTTTITAATNGLPYSFVLGASGGEAPYTWSALSALPAGLSLSPSGVISGTPNVRTLGAVNFAVQVTDAAGNVSTANFTLTVSGTVVVDPLTIVGCSNDPNALCKIGEVEKGVVFGGYALTATGGPAAGTVVWTSTGIPSWLAITPSGIISATGTAPATCGNADFFVTATKGTVSTTSKLRIVVTGCP</sequence>
<evidence type="ECO:0000313" key="3">
    <source>
        <dbReference type="Proteomes" id="UP000241829"/>
    </source>
</evidence>
<keyword evidence="3" id="KW-1185">Reference proteome</keyword>
<evidence type="ECO:0000256" key="1">
    <source>
        <dbReference type="SAM" id="SignalP"/>
    </source>
</evidence>
<evidence type="ECO:0008006" key="4">
    <source>
        <dbReference type="Google" id="ProtNLM"/>
    </source>
</evidence>
<accession>A0A2P1NNS4</accession>
<dbReference type="OrthoDB" id="5730733at2"/>
<protein>
    <recommendedName>
        <fullName evidence="4">Dystroglycan-type cadherin-like domain-containing protein</fullName>
    </recommendedName>
</protein>
<organism evidence="2 3">
    <name type="scientific">Pulveribacter suum</name>
    <dbReference type="NCBI Taxonomy" id="2116657"/>
    <lineage>
        <taxon>Bacteria</taxon>
        <taxon>Pseudomonadati</taxon>
        <taxon>Pseudomonadota</taxon>
        <taxon>Betaproteobacteria</taxon>
        <taxon>Burkholderiales</taxon>
        <taxon>Comamonadaceae</taxon>
        <taxon>Pulveribacter</taxon>
    </lineage>
</organism>
<evidence type="ECO:0000313" key="2">
    <source>
        <dbReference type="EMBL" id="AVP58708.1"/>
    </source>
</evidence>
<dbReference type="AlphaFoldDB" id="A0A2P1NNS4"/>
<dbReference type="Proteomes" id="UP000241829">
    <property type="component" value="Chromosome"/>
</dbReference>
<feature type="signal peptide" evidence="1">
    <location>
        <begin position="1"/>
        <end position="21"/>
    </location>
</feature>
<feature type="chain" id="PRO_5015139568" description="Dystroglycan-type cadherin-like domain-containing protein" evidence="1">
    <location>
        <begin position="22"/>
        <end position="503"/>
    </location>
</feature>
<dbReference type="GO" id="GO:0005509">
    <property type="term" value="F:calcium ion binding"/>
    <property type="evidence" value="ECO:0007669"/>
    <property type="project" value="InterPro"/>
</dbReference>
<dbReference type="GO" id="GO:0016020">
    <property type="term" value="C:membrane"/>
    <property type="evidence" value="ECO:0007669"/>
    <property type="project" value="InterPro"/>
</dbReference>
<dbReference type="Pfam" id="PF05345">
    <property type="entry name" value="He_PIG"/>
    <property type="match status" value="1"/>
</dbReference>
<keyword evidence="1" id="KW-0732">Signal</keyword>
<dbReference type="InterPro" id="IPR015919">
    <property type="entry name" value="Cadherin-like_sf"/>
</dbReference>
<dbReference type="RefSeq" id="WP_106847256.1">
    <property type="nucleotide sequence ID" value="NZ_CP027792.1"/>
</dbReference>
<reference evidence="3" key="1">
    <citation type="submission" date="2018-03" db="EMBL/GenBank/DDBJ databases">
        <title>Genome sequencing of Melaminivora sp. strain SC2-7.</title>
        <authorList>
            <person name="Kim S.-J."/>
            <person name="Heo J."/>
            <person name="Ahn J.-H."/>
            <person name="Kwon S.-W."/>
        </authorList>
    </citation>
    <scope>NUCLEOTIDE SEQUENCE [LARGE SCALE GENOMIC DNA]</scope>
    <source>
        <strain evidence="3">SC2-7</strain>
    </source>
</reference>
<proteinExistence type="predicted"/>
<dbReference type="Gene3D" id="2.60.40.10">
    <property type="entry name" value="Immunoglobulins"/>
    <property type="match status" value="2"/>
</dbReference>